<name>A0ABT8RZ82_9BURK</name>
<evidence type="ECO:0000313" key="2">
    <source>
        <dbReference type="EMBL" id="MDO1531573.1"/>
    </source>
</evidence>
<accession>A0ABT8RZ82</accession>
<sequence>MRRNHSSSASRLLRGIGSALLWGAIEFVALARSRWMSRLHAGR</sequence>
<evidence type="ECO:0008006" key="4">
    <source>
        <dbReference type="Google" id="ProtNLM"/>
    </source>
</evidence>
<keyword evidence="3" id="KW-1185">Reference proteome</keyword>
<gene>
    <name evidence="2" type="ORF">Q2T77_04655</name>
</gene>
<evidence type="ECO:0000313" key="3">
    <source>
        <dbReference type="Proteomes" id="UP001169027"/>
    </source>
</evidence>
<dbReference type="RefSeq" id="WP_301804574.1">
    <property type="nucleotide sequence ID" value="NZ_JAUJZH010000002.1"/>
</dbReference>
<keyword evidence="1" id="KW-0472">Membrane</keyword>
<keyword evidence="1" id="KW-1133">Transmembrane helix</keyword>
<proteinExistence type="predicted"/>
<evidence type="ECO:0000256" key="1">
    <source>
        <dbReference type="SAM" id="Phobius"/>
    </source>
</evidence>
<feature type="transmembrane region" description="Helical" evidence="1">
    <location>
        <begin position="12"/>
        <end position="31"/>
    </location>
</feature>
<protein>
    <recommendedName>
        <fullName evidence="4">EamA family transporter</fullName>
    </recommendedName>
</protein>
<organism evidence="2 3">
    <name type="scientific">Variovorax ginsengisoli</name>
    <dbReference type="NCBI Taxonomy" id="363844"/>
    <lineage>
        <taxon>Bacteria</taxon>
        <taxon>Pseudomonadati</taxon>
        <taxon>Pseudomonadota</taxon>
        <taxon>Betaproteobacteria</taxon>
        <taxon>Burkholderiales</taxon>
        <taxon>Comamonadaceae</taxon>
        <taxon>Variovorax</taxon>
    </lineage>
</organism>
<reference evidence="2" key="1">
    <citation type="submission" date="2023-06" db="EMBL/GenBank/DDBJ databases">
        <authorList>
            <person name="Jiang Y."/>
            <person name="Liu Q."/>
        </authorList>
    </citation>
    <scope>NUCLEOTIDE SEQUENCE</scope>
    <source>
        <strain evidence="2">CGMCC 1.12090</strain>
    </source>
</reference>
<dbReference type="EMBL" id="JAUKVY010000002">
    <property type="protein sequence ID" value="MDO1531573.1"/>
    <property type="molecule type" value="Genomic_DNA"/>
</dbReference>
<keyword evidence="1" id="KW-0812">Transmembrane</keyword>
<comment type="caution">
    <text evidence="2">The sequence shown here is derived from an EMBL/GenBank/DDBJ whole genome shotgun (WGS) entry which is preliminary data.</text>
</comment>
<dbReference type="Proteomes" id="UP001169027">
    <property type="component" value="Unassembled WGS sequence"/>
</dbReference>